<protein>
    <submittedName>
        <fullName evidence="1">Uncharacterized protein</fullName>
    </submittedName>
</protein>
<name>A0A0A9HCW6_ARUDO</name>
<reference evidence="1" key="2">
    <citation type="journal article" date="2015" name="Data Brief">
        <title>Shoot transcriptome of the giant reed, Arundo donax.</title>
        <authorList>
            <person name="Barrero R.A."/>
            <person name="Guerrero F.D."/>
            <person name="Moolhuijzen P."/>
            <person name="Goolsby J.A."/>
            <person name="Tidwell J."/>
            <person name="Bellgard S.E."/>
            <person name="Bellgard M.I."/>
        </authorList>
    </citation>
    <scope>NUCLEOTIDE SEQUENCE</scope>
    <source>
        <tissue evidence="1">Shoot tissue taken approximately 20 cm above the soil surface</tissue>
    </source>
</reference>
<sequence>MFQTPSTSILMRTAHTQQRNILNHNKKMMEFSRLSA</sequence>
<reference evidence="1" key="1">
    <citation type="submission" date="2014-09" db="EMBL/GenBank/DDBJ databases">
        <authorList>
            <person name="Magalhaes I.L.F."/>
            <person name="Oliveira U."/>
            <person name="Santos F.R."/>
            <person name="Vidigal T.H.D.A."/>
            <person name="Brescovit A.D."/>
            <person name="Santos A.J."/>
        </authorList>
    </citation>
    <scope>NUCLEOTIDE SEQUENCE</scope>
    <source>
        <tissue evidence="1">Shoot tissue taken approximately 20 cm above the soil surface</tissue>
    </source>
</reference>
<dbReference type="EMBL" id="GBRH01165215">
    <property type="protein sequence ID" value="JAE32681.1"/>
    <property type="molecule type" value="Transcribed_RNA"/>
</dbReference>
<proteinExistence type="predicted"/>
<dbReference type="AlphaFoldDB" id="A0A0A9HCW6"/>
<organism evidence="1">
    <name type="scientific">Arundo donax</name>
    <name type="common">Giant reed</name>
    <name type="synonym">Donax arundinaceus</name>
    <dbReference type="NCBI Taxonomy" id="35708"/>
    <lineage>
        <taxon>Eukaryota</taxon>
        <taxon>Viridiplantae</taxon>
        <taxon>Streptophyta</taxon>
        <taxon>Embryophyta</taxon>
        <taxon>Tracheophyta</taxon>
        <taxon>Spermatophyta</taxon>
        <taxon>Magnoliopsida</taxon>
        <taxon>Liliopsida</taxon>
        <taxon>Poales</taxon>
        <taxon>Poaceae</taxon>
        <taxon>PACMAD clade</taxon>
        <taxon>Arundinoideae</taxon>
        <taxon>Arundineae</taxon>
        <taxon>Arundo</taxon>
    </lineage>
</organism>
<evidence type="ECO:0000313" key="1">
    <source>
        <dbReference type="EMBL" id="JAE32681.1"/>
    </source>
</evidence>
<accession>A0A0A9HCW6</accession>